<feature type="domain" description="MDMPI C-terminal" evidence="1">
    <location>
        <begin position="154"/>
        <end position="217"/>
    </location>
</feature>
<accession>A0A4Q7J0L7</accession>
<dbReference type="InterPro" id="IPR010872">
    <property type="entry name" value="MDMPI_C-term_domain"/>
</dbReference>
<keyword evidence="4" id="KW-1185">Reference proteome</keyword>
<dbReference type="OrthoDB" id="5118203at2"/>
<proteinExistence type="predicted"/>
<name>A0A4Q7J0L7_9PSEU</name>
<evidence type="ECO:0000313" key="3">
    <source>
        <dbReference type="EMBL" id="RZQ59926.1"/>
    </source>
</evidence>
<dbReference type="AlphaFoldDB" id="A0A4Q7J0L7"/>
<evidence type="ECO:0000259" key="2">
    <source>
        <dbReference type="Pfam" id="PF11716"/>
    </source>
</evidence>
<evidence type="ECO:0000259" key="1">
    <source>
        <dbReference type="Pfam" id="PF07398"/>
    </source>
</evidence>
<protein>
    <submittedName>
        <fullName evidence="3">Maleylpyruvate isomerase family mycothiol-dependent enzyme</fullName>
    </submittedName>
</protein>
<keyword evidence="3" id="KW-0670">Pyruvate</keyword>
<dbReference type="GO" id="GO:0046872">
    <property type="term" value="F:metal ion binding"/>
    <property type="evidence" value="ECO:0007669"/>
    <property type="project" value="InterPro"/>
</dbReference>
<dbReference type="InterPro" id="IPR024344">
    <property type="entry name" value="MDMPI_metal-binding"/>
</dbReference>
<dbReference type="RefSeq" id="WP_130479189.1">
    <property type="nucleotide sequence ID" value="NZ_SFCC01000020.1"/>
</dbReference>
<organism evidence="3 4">
    <name type="scientific">Amycolatopsis suaedae</name>
    <dbReference type="NCBI Taxonomy" id="2510978"/>
    <lineage>
        <taxon>Bacteria</taxon>
        <taxon>Bacillati</taxon>
        <taxon>Actinomycetota</taxon>
        <taxon>Actinomycetes</taxon>
        <taxon>Pseudonocardiales</taxon>
        <taxon>Pseudonocardiaceae</taxon>
        <taxon>Amycolatopsis</taxon>
    </lineage>
</organism>
<dbReference type="SUPFAM" id="SSF109854">
    <property type="entry name" value="DinB/YfiT-like putative metalloenzymes"/>
    <property type="match status" value="1"/>
</dbReference>
<dbReference type="GO" id="GO:0016853">
    <property type="term" value="F:isomerase activity"/>
    <property type="evidence" value="ECO:0007669"/>
    <property type="project" value="UniProtKB-KW"/>
</dbReference>
<dbReference type="InterPro" id="IPR034660">
    <property type="entry name" value="DinB/YfiT-like"/>
</dbReference>
<dbReference type="Pfam" id="PF07398">
    <property type="entry name" value="MDMPI_C"/>
    <property type="match status" value="1"/>
</dbReference>
<dbReference type="InterPro" id="IPR036527">
    <property type="entry name" value="SCP2_sterol-bd_dom_sf"/>
</dbReference>
<gene>
    <name evidence="3" type="ORF">EWH70_31335</name>
</gene>
<reference evidence="3 4" key="1">
    <citation type="submission" date="2019-02" db="EMBL/GenBank/DDBJ databases">
        <title>Draft genome sequence of Amycolatopsis sp. 8-3EHSu isolated from roots of Suaeda maritima.</title>
        <authorList>
            <person name="Duangmal K."/>
            <person name="Chantavorakit T."/>
        </authorList>
    </citation>
    <scope>NUCLEOTIDE SEQUENCE [LARGE SCALE GENOMIC DNA]</scope>
    <source>
        <strain evidence="3 4">8-3EHSu</strain>
    </source>
</reference>
<dbReference type="Pfam" id="PF11716">
    <property type="entry name" value="MDMPI_N"/>
    <property type="match status" value="1"/>
</dbReference>
<dbReference type="Proteomes" id="UP000292003">
    <property type="component" value="Unassembled WGS sequence"/>
</dbReference>
<sequence>MALTPAQLLTRIGSAHERLRDAVAGLTDERARGASELPDWTRGHVLTHLAELSAAFLRQTEYAVEGRLIEVYDGGRPARAAAIEAGAGRPAAQLAEAVTTGARRLATAWAAVDGRGWARPVTYRDGVLLDIAFCWWREVNIHLVDADLGYRPSDWSPEFCGHALDFLAPRSPDGVRLVLRPDGGEPGREWGSGPAVVVAGALTDLTAWLAGRRPDGPLLGRLPELGPWP</sequence>
<dbReference type="InterPro" id="IPR017517">
    <property type="entry name" value="Maleyloyr_isom"/>
</dbReference>
<feature type="domain" description="Mycothiol-dependent maleylpyruvate isomerase metal-binding" evidence="2">
    <location>
        <begin position="14"/>
        <end position="146"/>
    </location>
</feature>
<evidence type="ECO:0000313" key="4">
    <source>
        <dbReference type="Proteomes" id="UP000292003"/>
    </source>
</evidence>
<dbReference type="NCBIfam" id="TIGR03083">
    <property type="entry name" value="maleylpyruvate isomerase family mycothiol-dependent enzyme"/>
    <property type="match status" value="1"/>
</dbReference>
<keyword evidence="3" id="KW-0413">Isomerase</keyword>
<dbReference type="EMBL" id="SFCC01000020">
    <property type="protein sequence ID" value="RZQ59926.1"/>
    <property type="molecule type" value="Genomic_DNA"/>
</dbReference>
<comment type="caution">
    <text evidence="3">The sequence shown here is derived from an EMBL/GenBank/DDBJ whole genome shotgun (WGS) entry which is preliminary data.</text>
</comment>
<dbReference type="Gene3D" id="1.20.120.450">
    <property type="entry name" value="dinb family like domain"/>
    <property type="match status" value="1"/>
</dbReference>
<dbReference type="SUPFAM" id="SSF55718">
    <property type="entry name" value="SCP-like"/>
    <property type="match status" value="1"/>
</dbReference>